<sequence length="124" mass="14600">MVREFRQLNQNIPVQLRLFRNRTADVRVYNVPEISEVAALIVGDFDSSECGRDIVVREKDGHLQRIHETHSKFIPLQYPLLFPYGEDQYSEDIRRNSLTSSSSTKRRKRQETFPTIFRGFVLND</sequence>
<comment type="caution">
    <text evidence="1">The sequence shown here is derived from an EMBL/GenBank/DDBJ whole genome shotgun (WGS) entry which is preliminary data.</text>
</comment>
<keyword evidence="1" id="KW-0067">ATP-binding</keyword>
<dbReference type="Proteomes" id="UP000265520">
    <property type="component" value="Unassembled WGS sequence"/>
</dbReference>
<evidence type="ECO:0000313" key="1">
    <source>
        <dbReference type="EMBL" id="MCI20174.1"/>
    </source>
</evidence>
<proteinExistence type="predicted"/>
<dbReference type="PANTHER" id="PTHR45786:SF74">
    <property type="entry name" value="ATP-DEPENDENT DNA HELICASE"/>
    <property type="match status" value="1"/>
</dbReference>
<dbReference type="PANTHER" id="PTHR45786">
    <property type="entry name" value="DNA BINDING PROTEIN-LIKE"/>
    <property type="match status" value="1"/>
</dbReference>
<name>A0A392Q7R1_9FABA</name>
<organism evidence="1 2">
    <name type="scientific">Trifolium medium</name>
    <dbReference type="NCBI Taxonomy" id="97028"/>
    <lineage>
        <taxon>Eukaryota</taxon>
        <taxon>Viridiplantae</taxon>
        <taxon>Streptophyta</taxon>
        <taxon>Embryophyta</taxon>
        <taxon>Tracheophyta</taxon>
        <taxon>Spermatophyta</taxon>
        <taxon>Magnoliopsida</taxon>
        <taxon>eudicotyledons</taxon>
        <taxon>Gunneridae</taxon>
        <taxon>Pentapetalae</taxon>
        <taxon>rosids</taxon>
        <taxon>fabids</taxon>
        <taxon>Fabales</taxon>
        <taxon>Fabaceae</taxon>
        <taxon>Papilionoideae</taxon>
        <taxon>50 kb inversion clade</taxon>
        <taxon>NPAAA clade</taxon>
        <taxon>Hologalegina</taxon>
        <taxon>IRL clade</taxon>
        <taxon>Trifolieae</taxon>
        <taxon>Trifolium</taxon>
    </lineage>
</organism>
<dbReference type="GO" id="GO:0004386">
    <property type="term" value="F:helicase activity"/>
    <property type="evidence" value="ECO:0007669"/>
    <property type="project" value="UniProtKB-KW"/>
</dbReference>
<keyword evidence="1" id="KW-0347">Helicase</keyword>
<dbReference type="AlphaFoldDB" id="A0A392Q7R1"/>
<reference evidence="1 2" key="1">
    <citation type="journal article" date="2018" name="Front. Plant Sci.">
        <title>Red Clover (Trifolium pratense) and Zigzag Clover (T. medium) - A Picture of Genomic Similarities and Differences.</title>
        <authorList>
            <person name="Dluhosova J."/>
            <person name="Istvanek J."/>
            <person name="Nedelnik J."/>
            <person name="Repkova J."/>
        </authorList>
    </citation>
    <scope>NUCLEOTIDE SEQUENCE [LARGE SCALE GENOMIC DNA]</scope>
    <source>
        <strain evidence="2">cv. 10/8</strain>
        <tissue evidence="1">Leaf</tissue>
    </source>
</reference>
<keyword evidence="1" id="KW-0547">Nucleotide-binding</keyword>
<keyword evidence="1" id="KW-0378">Hydrolase</keyword>
<evidence type="ECO:0000313" key="2">
    <source>
        <dbReference type="Proteomes" id="UP000265520"/>
    </source>
</evidence>
<keyword evidence="2" id="KW-1185">Reference proteome</keyword>
<dbReference type="EMBL" id="LXQA010118521">
    <property type="protein sequence ID" value="MCI20174.1"/>
    <property type="molecule type" value="Genomic_DNA"/>
</dbReference>
<accession>A0A392Q7R1</accession>
<protein>
    <submittedName>
        <fullName evidence="1">ATP-dependent DNA helicase PIF1</fullName>
    </submittedName>
</protein>